<dbReference type="EMBL" id="ACCJ01000151">
    <property type="protein sequence ID" value="EEG55343.1"/>
    <property type="molecule type" value="Genomic_DNA"/>
</dbReference>
<evidence type="ECO:0000313" key="1">
    <source>
        <dbReference type="EMBL" id="EEG55343.1"/>
    </source>
</evidence>
<sequence>MDIWTEAAERGVLGAGAAEVRPGRPCERIIRMGRPVLFVLSSLCPLRFIDPD</sequence>
<reference evidence="1 2" key="1">
    <citation type="submission" date="2009-01" db="EMBL/GenBank/DDBJ databases">
        <authorList>
            <person name="Fulton L."/>
            <person name="Clifton S."/>
            <person name="Fulton B."/>
            <person name="Xu J."/>
            <person name="Minx P."/>
            <person name="Pepin K.H."/>
            <person name="Johnson M."/>
            <person name="Bhonagiri V."/>
            <person name="Nash W.E."/>
            <person name="Mardis E.R."/>
            <person name="Wilson R.K."/>
        </authorList>
    </citation>
    <scope>NUCLEOTIDE SEQUENCE [LARGE SCALE GENOMIC DNA]</scope>
    <source>
        <strain evidence="1 2">DSM 15981</strain>
    </source>
</reference>
<reference evidence="1 2" key="2">
    <citation type="submission" date="2009-02" db="EMBL/GenBank/DDBJ databases">
        <title>Draft genome sequence of Clostridium asparagiforme (DSM 15981).</title>
        <authorList>
            <person name="Sudarsanam P."/>
            <person name="Ley R."/>
            <person name="Guruge J."/>
            <person name="Turnbaugh P.J."/>
            <person name="Mahowald M."/>
            <person name="Liep D."/>
            <person name="Gordon J."/>
        </authorList>
    </citation>
    <scope>NUCLEOTIDE SEQUENCE [LARGE SCALE GENOMIC DNA]</scope>
    <source>
        <strain evidence="1 2">DSM 15981</strain>
    </source>
</reference>
<evidence type="ECO:0000313" key="2">
    <source>
        <dbReference type="Proteomes" id="UP000004756"/>
    </source>
</evidence>
<organism evidence="1 2">
    <name type="scientific">[Clostridium] asparagiforme DSM 15981</name>
    <dbReference type="NCBI Taxonomy" id="518636"/>
    <lineage>
        <taxon>Bacteria</taxon>
        <taxon>Bacillati</taxon>
        <taxon>Bacillota</taxon>
        <taxon>Clostridia</taxon>
        <taxon>Lachnospirales</taxon>
        <taxon>Lachnospiraceae</taxon>
        <taxon>Enterocloster</taxon>
    </lineage>
</organism>
<protein>
    <submittedName>
        <fullName evidence="1">Uncharacterized protein</fullName>
    </submittedName>
</protein>
<proteinExistence type="predicted"/>
<dbReference type="Proteomes" id="UP000004756">
    <property type="component" value="Unassembled WGS sequence"/>
</dbReference>
<dbReference type="HOGENOM" id="CLU_3078237_0_0_9"/>
<gene>
    <name evidence="1" type="ORF">CLOSTASPAR_02561</name>
</gene>
<comment type="caution">
    <text evidence="1">The sequence shown here is derived from an EMBL/GenBank/DDBJ whole genome shotgun (WGS) entry which is preliminary data.</text>
</comment>
<accession>C0CZY1</accession>
<keyword evidence="2" id="KW-1185">Reference proteome</keyword>
<name>C0CZY1_9FIRM</name>
<dbReference type="AlphaFoldDB" id="C0CZY1"/>